<keyword evidence="2" id="KW-0732">Signal</keyword>
<dbReference type="InterPro" id="IPR036962">
    <property type="entry name" value="Glyco_hydro_3_N_sf"/>
</dbReference>
<reference evidence="5 6" key="1">
    <citation type="submission" date="2018-08" db="EMBL/GenBank/DDBJ databases">
        <title>Meiothermus terrae DSM 26712 genome sequencing project.</title>
        <authorList>
            <person name="Da Costa M.S."/>
            <person name="Albuquerque L."/>
            <person name="Raposo P."/>
            <person name="Froufe H.J.C."/>
            <person name="Barroso C.S."/>
            <person name="Egas C."/>
        </authorList>
    </citation>
    <scope>NUCLEOTIDE SEQUENCE [LARGE SCALE GENOMIC DNA]</scope>
    <source>
        <strain evidence="5 6">DSM 26712</strain>
    </source>
</reference>
<dbReference type="GO" id="GO:0045493">
    <property type="term" value="P:xylan catabolic process"/>
    <property type="evidence" value="ECO:0007669"/>
    <property type="project" value="InterPro"/>
</dbReference>
<evidence type="ECO:0000256" key="1">
    <source>
        <dbReference type="ARBA" id="ARBA00005336"/>
    </source>
</evidence>
<dbReference type="EC" id="3.2.1.37" evidence="5"/>
<dbReference type="SUPFAM" id="SSF52279">
    <property type="entry name" value="Beta-D-glucan exohydrolase, C-terminal domain"/>
    <property type="match status" value="1"/>
</dbReference>
<feature type="domain" description="Fibronectin type III-like" evidence="4">
    <location>
        <begin position="618"/>
        <end position="687"/>
    </location>
</feature>
<dbReference type="OrthoDB" id="9805821at2"/>
<evidence type="ECO:0000313" key="5">
    <source>
        <dbReference type="EMBL" id="RIH85530.1"/>
    </source>
</evidence>
<comment type="caution">
    <text evidence="5">The sequence shown here is derived from an EMBL/GenBank/DDBJ whole genome shotgun (WGS) entry which is preliminary data.</text>
</comment>
<accession>A0A399EPW2</accession>
<dbReference type="GO" id="GO:0031222">
    <property type="term" value="P:arabinan catabolic process"/>
    <property type="evidence" value="ECO:0007669"/>
    <property type="project" value="TreeGrafter"/>
</dbReference>
<evidence type="ECO:0000256" key="2">
    <source>
        <dbReference type="ARBA" id="ARBA00022729"/>
    </source>
</evidence>
<evidence type="ECO:0000313" key="6">
    <source>
        <dbReference type="Proteomes" id="UP000265715"/>
    </source>
</evidence>
<dbReference type="InterPro" id="IPR017853">
    <property type="entry name" value="GH"/>
</dbReference>
<dbReference type="PANTHER" id="PTHR42721">
    <property type="entry name" value="SUGAR HYDROLASE-RELATED"/>
    <property type="match status" value="1"/>
</dbReference>
<keyword evidence="6" id="KW-1185">Reference proteome</keyword>
<dbReference type="Pfam" id="PF01915">
    <property type="entry name" value="Glyco_hydro_3_C"/>
    <property type="match status" value="1"/>
</dbReference>
<dbReference type="Pfam" id="PF00933">
    <property type="entry name" value="Glyco_hydro_3"/>
    <property type="match status" value="1"/>
</dbReference>
<dbReference type="InterPro" id="IPR013783">
    <property type="entry name" value="Ig-like_fold"/>
</dbReference>
<dbReference type="SMART" id="SM01217">
    <property type="entry name" value="Fn3_like"/>
    <property type="match status" value="1"/>
</dbReference>
<dbReference type="InterPro" id="IPR026891">
    <property type="entry name" value="Fn3-like"/>
</dbReference>
<evidence type="ECO:0000256" key="3">
    <source>
        <dbReference type="ARBA" id="ARBA00022801"/>
    </source>
</evidence>
<dbReference type="InterPro" id="IPR002772">
    <property type="entry name" value="Glyco_hydro_3_C"/>
</dbReference>
<comment type="similarity">
    <text evidence="1">Belongs to the glycosyl hydrolase 3 family.</text>
</comment>
<evidence type="ECO:0000259" key="4">
    <source>
        <dbReference type="SMART" id="SM01217"/>
    </source>
</evidence>
<dbReference type="AlphaFoldDB" id="A0A399EPW2"/>
<dbReference type="Proteomes" id="UP000265715">
    <property type="component" value="Unassembled WGS sequence"/>
</dbReference>
<dbReference type="EMBL" id="QXDL01000057">
    <property type="protein sequence ID" value="RIH85530.1"/>
    <property type="molecule type" value="Genomic_DNA"/>
</dbReference>
<dbReference type="InterPro" id="IPR044993">
    <property type="entry name" value="BXL"/>
</dbReference>
<dbReference type="RefSeq" id="WP_119314801.1">
    <property type="nucleotide sequence ID" value="NZ_QXDL01000057.1"/>
</dbReference>
<dbReference type="InterPro" id="IPR036881">
    <property type="entry name" value="Glyco_hydro_3_C_sf"/>
</dbReference>
<dbReference type="Gene3D" id="3.20.20.300">
    <property type="entry name" value="Glycoside hydrolase, family 3, N-terminal domain"/>
    <property type="match status" value="1"/>
</dbReference>
<proteinExistence type="inferred from homology"/>
<protein>
    <submittedName>
        <fullName evidence="5">Xylan 1,4-beta-xylosidase</fullName>
        <ecNumber evidence="5">3.2.1.37</ecNumber>
    </submittedName>
</protein>
<keyword evidence="3 5" id="KW-0378">Hydrolase</keyword>
<dbReference type="GO" id="GO:0009044">
    <property type="term" value="F:xylan 1,4-beta-xylosidase activity"/>
    <property type="evidence" value="ECO:0007669"/>
    <property type="project" value="UniProtKB-EC"/>
</dbReference>
<dbReference type="Gene3D" id="2.60.40.10">
    <property type="entry name" value="Immunoglobulins"/>
    <property type="match status" value="1"/>
</dbReference>
<dbReference type="GO" id="GO:0046556">
    <property type="term" value="F:alpha-L-arabinofuranosidase activity"/>
    <property type="evidence" value="ECO:0007669"/>
    <property type="project" value="TreeGrafter"/>
</dbReference>
<keyword evidence="5" id="KW-0326">Glycosidase</keyword>
<name>A0A399EPW2_9DEIN</name>
<dbReference type="PANTHER" id="PTHR42721:SF3">
    <property type="entry name" value="BETA-D-XYLOSIDASE 5-RELATED"/>
    <property type="match status" value="1"/>
</dbReference>
<dbReference type="PRINTS" id="PR00133">
    <property type="entry name" value="GLHYDRLASE3"/>
</dbReference>
<sequence length="712" mass="77314">MTETLPFRDPARPLDERVRDLVSRMTLEEKLSQMTHPARAIPRLGVPAYNYWNEALHGVARNGRATVFPQAIGMAATWDPALIREVAGAIADEGRAKHHEALRQKGETDWYQGLTFWSPNVNIYRDPRWGRGQETWGEDPFLTGEMGSAFVRGLQGDDPKYLKAAACAKHFAVHSGPEKQRHGFDARVSLRDLHDTYLPAFRKLVTEAKVEAVMGAYNRVNGHPCCAHPYLMGEVLRGEWGFGGHFVSDCWAVADFLHGHKIVSDAAEAAAMALKAGCDLECGDVYRKLGEALERGLLTEADLDAALSRHLATRFRLGMFDPPEAVPYAQTPMSVVGSEAHRELAYRAAVKSVVLLKNKNGILPLRGVRSVGVTGPNAAAADVLLGNYHGLSDRLTTLLEGVVARVPEGVRLDYRLGTQLVHEAAYPIRGFPPELTSCDAVIACMGISPLLEGEEGESIGSAEKGDRSRVELPEVQAEFLRKLAAAGARIVLVLTGGGPVALGDLEDLVEAVVFVWYPGQEGGRAVAGVLFGDEAPSGKLPVSFPRSTADLPPFEDYSMKGRTYRYAEAEPQFPFGFGLSYTAFEYQGLKLEKDRLRPGEPLRLEATVANTGPAAAEEVVQCYLHDLEASVVVPRCKLVGFTRVALEPGESRTVAFTLTPEQMSLVDEDGKLRLEPGEFRVTVGGCSPGGRGLELGAPRPVSAVFTVGSHSR</sequence>
<dbReference type="Pfam" id="PF14310">
    <property type="entry name" value="Fn3-like"/>
    <property type="match status" value="1"/>
</dbReference>
<dbReference type="Gene3D" id="3.40.50.1700">
    <property type="entry name" value="Glycoside hydrolase family 3 C-terminal domain"/>
    <property type="match status" value="1"/>
</dbReference>
<gene>
    <name evidence="5" type="primary">xyl3A</name>
    <name evidence="5" type="ORF">Mterra_01675</name>
</gene>
<dbReference type="SUPFAM" id="SSF51445">
    <property type="entry name" value="(Trans)glycosidases"/>
    <property type="match status" value="1"/>
</dbReference>
<organism evidence="5 6">
    <name type="scientific">Calidithermus terrae</name>
    <dbReference type="NCBI Taxonomy" id="1408545"/>
    <lineage>
        <taxon>Bacteria</taxon>
        <taxon>Thermotogati</taxon>
        <taxon>Deinococcota</taxon>
        <taxon>Deinococci</taxon>
        <taxon>Thermales</taxon>
        <taxon>Thermaceae</taxon>
        <taxon>Calidithermus</taxon>
    </lineage>
</organism>
<dbReference type="InterPro" id="IPR001764">
    <property type="entry name" value="Glyco_hydro_3_N"/>
</dbReference>